<feature type="transmembrane region" description="Helical" evidence="6">
    <location>
        <begin position="418"/>
        <end position="436"/>
    </location>
</feature>
<dbReference type="InterPro" id="IPR020846">
    <property type="entry name" value="MFS_dom"/>
</dbReference>
<feature type="region of interest" description="Disordered" evidence="5">
    <location>
        <begin position="553"/>
        <end position="594"/>
    </location>
</feature>
<dbReference type="Gene3D" id="1.20.1720.10">
    <property type="entry name" value="Multidrug resistance protein D"/>
    <property type="match status" value="1"/>
</dbReference>
<sequence length="594" mass="63453">MAPKSAEKASDLSLAPSTQIDPHEHPEQKVPAAQETSKDVEAHQGPPETVYPPTSVIIPIMAVIYLGLFVVALDRTILATAIPIITDDFNSLGDVGWYGSAYMLTGCTTQLLVGRLYTFYSQKVVYLSSLFLFELGSAICGAAPNSVVFIVGRAIAGLGSGGVFTGAIILMIPLVPLRKRPIFQGLGGALFGIASVVGPLLGGAFTQHVTWRWCFYINLPIGAITAVVVLFVLKQAAPPKNAAMSLKHKILQLDPLGNLCFVPGMICLLLALQWGGSTYAWGNARIIVLLTLGILLLIGFIVIQGINHNDTATVAPRIFNQRTILAAFWYTFCNSSAMMAIVYYMPIWFQAIKGVNAVNSGLMLLPLVLSLVVASVMTGALVTRFGYYTPFIISSSFIASIGAGLLTTFKTDSGRDYWIGYQFIFGFGLGLGMQQANIAVQCVLPKADVPVGTTLMFFAQQLGGAVFVSVCQNVFANELVKGVTKLVAGVSPQAVIGTGATHLRTVFGEDVLPGVLAAYNTALVKAFTVALAMCCFSIFGSAAIEWRSVKKHKEQEEGAPAVAPPQKVEVEKEGRPSTTAPSKNEADDQEEKKE</sequence>
<evidence type="ECO:0000256" key="1">
    <source>
        <dbReference type="ARBA" id="ARBA00004141"/>
    </source>
</evidence>
<feature type="transmembrane region" description="Helical" evidence="6">
    <location>
        <begin position="182"/>
        <end position="201"/>
    </location>
</feature>
<evidence type="ECO:0000256" key="2">
    <source>
        <dbReference type="ARBA" id="ARBA00022692"/>
    </source>
</evidence>
<dbReference type="InterPro" id="IPR011701">
    <property type="entry name" value="MFS"/>
</dbReference>
<reference evidence="8 9" key="1">
    <citation type="submission" date="2024-02" db="EMBL/GenBank/DDBJ databases">
        <title>De novo assembly and annotation of 12 fungi associated with fruit tree decline syndrome in Ontario, Canada.</title>
        <authorList>
            <person name="Sulman M."/>
            <person name="Ellouze W."/>
            <person name="Ilyukhin E."/>
        </authorList>
    </citation>
    <scope>NUCLEOTIDE SEQUENCE [LARGE SCALE GENOMIC DNA]</scope>
    <source>
        <strain evidence="8 9">M1-105</strain>
    </source>
</reference>
<feature type="transmembrane region" description="Helical" evidence="6">
    <location>
        <begin position="95"/>
        <end position="118"/>
    </location>
</feature>
<keyword evidence="3 6" id="KW-1133">Transmembrane helix</keyword>
<dbReference type="Gene3D" id="1.20.1250.20">
    <property type="entry name" value="MFS general substrate transporter like domains"/>
    <property type="match status" value="1"/>
</dbReference>
<feature type="transmembrane region" description="Helical" evidence="6">
    <location>
        <begin position="124"/>
        <end position="143"/>
    </location>
</feature>
<evidence type="ECO:0000313" key="9">
    <source>
        <dbReference type="Proteomes" id="UP001521116"/>
    </source>
</evidence>
<feature type="transmembrane region" description="Helical" evidence="6">
    <location>
        <begin position="387"/>
        <end position="406"/>
    </location>
</feature>
<dbReference type="EMBL" id="JAJVDC020000088">
    <property type="protein sequence ID" value="KAL1625957.1"/>
    <property type="molecule type" value="Genomic_DNA"/>
</dbReference>
<feature type="transmembrane region" description="Helical" evidence="6">
    <location>
        <begin position="256"/>
        <end position="274"/>
    </location>
</feature>
<name>A0ABR3SNZ1_9PEZI</name>
<dbReference type="PROSITE" id="PS50850">
    <property type="entry name" value="MFS"/>
    <property type="match status" value="1"/>
</dbReference>
<feature type="transmembrane region" description="Helical" evidence="6">
    <location>
        <begin position="56"/>
        <end position="74"/>
    </location>
</feature>
<dbReference type="InterPro" id="IPR036259">
    <property type="entry name" value="MFS_trans_sf"/>
</dbReference>
<keyword evidence="9" id="KW-1185">Reference proteome</keyword>
<proteinExistence type="predicted"/>
<evidence type="ECO:0000256" key="4">
    <source>
        <dbReference type="ARBA" id="ARBA00023136"/>
    </source>
</evidence>
<feature type="transmembrane region" description="Helical" evidence="6">
    <location>
        <begin position="155"/>
        <end position="176"/>
    </location>
</feature>
<dbReference type="PANTHER" id="PTHR23501:SF201">
    <property type="entry name" value="MFS AFLATOXIN EFFLUX PUMP"/>
    <property type="match status" value="1"/>
</dbReference>
<dbReference type="Pfam" id="PF07690">
    <property type="entry name" value="MFS_1"/>
    <property type="match status" value="1"/>
</dbReference>
<evidence type="ECO:0000256" key="5">
    <source>
        <dbReference type="SAM" id="MobiDB-lite"/>
    </source>
</evidence>
<dbReference type="SUPFAM" id="SSF103473">
    <property type="entry name" value="MFS general substrate transporter"/>
    <property type="match status" value="1"/>
</dbReference>
<evidence type="ECO:0000256" key="6">
    <source>
        <dbReference type="SAM" id="Phobius"/>
    </source>
</evidence>
<comment type="subcellular location">
    <subcellularLocation>
        <location evidence="1">Membrane</location>
        <topology evidence="1">Multi-pass membrane protein</topology>
    </subcellularLocation>
</comment>
<feature type="transmembrane region" description="Helical" evidence="6">
    <location>
        <begin position="213"/>
        <end position="236"/>
    </location>
</feature>
<protein>
    <recommendedName>
        <fullName evidence="7">Major facilitator superfamily (MFS) profile domain-containing protein</fullName>
    </recommendedName>
</protein>
<feature type="compositionally biased region" description="Basic and acidic residues" evidence="5">
    <location>
        <begin position="584"/>
        <end position="594"/>
    </location>
</feature>
<evidence type="ECO:0000259" key="7">
    <source>
        <dbReference type="PROSITE" id="PS50850"/>
    </source>
</evidence>
<feature type="transmembrane region" description="Helical" evidence="6">
    <location>
        <begin position="361"/>
        <end position="381"/>
    </location>
</feature>
<feature type="transmembrane region" description="Helical" evidence="6">
    <location>
        <begin position="327"/>
        <end position="349"/>
    </location>
</feature>
<feature type="compositionally biased region" description="Basic and acidic residues" evidence="5">
    <location>
        <begin position="1"/>
        <end position="10"/>
    </location>
</feature>
<keyword evidence="2 6" id="KW-0812">Transmembrane</keyword>
<gene>
    <name evidence="8" type="ORF">SLS56_007104</name>
</gene>
<feature type="region of interest" description="Disordered" evidence="5">
    <location>
        <begin position="1"/>
        <end position="48"/>
    </location>
</feature>
<organism evidence="8 9">
    <name type="scientific">Neofusicoccum ribis</name>
    <dbReference type="NCBI Taxonomy" id="45134"/>
    <lineage>
        <taxon>Eukaryota</taxon>
        <taxon>Fungi</taxon>
        <taxon>Dikarya</taxon>
        <taxon>Ascomycota</taxon>
        <taxon>Pezizomycotina</taxon>
        <taxon>Dothideomycetes</taxon>
        <taxon>Dothideomycetes incertae sedis</taxon>
        <taxon>Botryosphaeriales</taxon>
        <taxon>Botryosphaeriaceae</taxon>
        <taxon>Neofusicoccum</taxon>
    </lineage>
</organism>
<dbReference type="CDD" id="cd17502">
    <property type="entry name" value="MFS_Azr1_MDR_like"/>
    <property type="match status" value="1"/>
</dbReference>
<feature type="transmembrane region" description="Helical" evidence="6">
    <location>
        <begin position="522"/>
        <end position="544"/>
    </location>
</feature>
<feature type="transmembrane region" description="Helical" evidence="6">
    <location>
        <begin position="286"/>
        <end position="307"/>
    </location>
</feature>
<accession>A0ABR3SNZ1</accession>
<keyword evidence="4 6" id="KW-0472">Membrane</keyword>
<dbReference type="Proteomes" id="UP001521116">
    <property type="component" value="Unassembled WGS sequence"/>
</dbReference>
<evidence type="ECO:0000256" key="3">
    <source>
        <dbReference type="ARBA" id="ARBA00022989"/>
    </source>
</evidence>
<dbReference type="PANTHER" id="PTHR23501">
    <property type="entry name" value="MAJOR FACILITATOR SUPERFAMILY"/>
    <property type="match status" value="1"/>
</dbReference>
<comment type="caution">
    <text evidence="8">The sequence shown here is derived from an EMBL/GenBank/DDBJ whole genome shotgun (WGS) entry which is preliminary data.</text>
</comment>
<feature type="domain" description="Major facilitator superfamily (MFS) profile" evidence="7">
    <location>
        <begin position="60"/>
        <end position="506"/>
    </location>
</feature>
<evidence type="ECO:0000313" key="8">
    <source>
        <dbReference type="EMBL" id="KAL1625957.1"/>
    </source>
</evidence>